<dbReference type="InterPro" id="IPR044398">
    <property type="entry name" value="Globin-sensor_dom"/>
</dbReference>
<sequence length="279" mass="30912">MSPVPVETITTDIASVDISDQLPEGQRTPHATEKPSSPIPLPNQNGISENGTSKSSLSCPVSGASAAPGSSCPISNPTTQEISPELLRTSLPDRINYIKDFIMFGTPDQEILHKVAPLVNDMIPQVVDDLYAKLFEFDVTKQIFLKRNEGFDGPIPSKLEDLTLDSAQLVYRKIFMKSWARRVLTSDYSSGKTWAYMDKVGIMHTGVKSFRHRNHVAPLVVPYRDCALSLGWVQTVLQTAILKLDSDELSNEEKIAAIGAVSKVIWIQNDLFARHYIDE</sequence>
<protein>
    <submittedName>
        <fullName evidence="3">Protoglobin-domain-containing protein</fullName>
    </submittedName>
</protein>
<dbReference type="Pfam" id="PF11563">
    <property type="entry name" value="Protoglobin"/>
    <property type="match status" value="1"/>
</dbReference>
<evidence type="ECO:0000256" key="1">
    <source>
        <dbReference type="SAM" id="MobiDB-lite"/>
    </source>
</evidence>
<feature type="compositionally biased region" description="Polar residues" evidence="1">
    <location>
        <begin position="42"/>
        <end position="57"/>
    </location>
</feature>
<feature type="region of interest" description="Disordered" evidence="1">
    <location>
        <begin position="1"/>
        <end position="86"/>
    </location>
</feature>
<dbReference type="GO" id="GO:0020037">
    <property type="term" value="F:heme binding"/>
    <property type="evidence" value="ECO:0007669"/>
    <property type="project" value="InterPro"/>
</dbReference>
<proteinExistence type="predicted"/>
<dbReference type="Gene3D" id="1.10.490.10">
    <property type="entry name" value="Globins"/>
    <property type="match status" value="1"/>
</dbReference>
<dbReference type="PANTHER" id="PTHR42071">
    <property type="entry name" value="PROTOGLOBIN DOMAIN-CONTAINING PROTEIN"/>
    <property type="match status" value="1"/>
</dbReference>
<dbReference type="SUPFAM" id="SSF46458">
    <property type="entry name" value="Globin-like"/>
    <property type="match status" value="1"/>
</dbReference>
<organism evidence="3 4">
    <name type="scientific">Lentinula lateritia</name>
    <dbReference type="NCBI Taxonomy" id="40482"/>
    <lineage>
        <taxon>Eukaryota</taxon>
        <taxon>Fungi</taxon>
        <taxon>Dikarya</taxon>
        <taxon>Basidiomycota</taxon>
        <taxon>Agaricomycotina</taxon>
        <taxon>Agaricomycetes</taxon>
        <taxon>Agaricomycetidae</taxon>
        <taxon>Agaricales</taxon>
        <taxon>Marasmiineae</taxon>
        <taxon>Omphalotaceae</taxon>
        <taxon>Lentinula</taxon>
    </lineage>
</organism>
<dbReference type="AlphaFoldDB" id="A0A9W9DPY6"/>
<dbReference type="Proteomes" id="UP001150238">
    <property type="component" value="Unassembled WGS sequence"/>
</dbReference>
<dbReference type="InterPro" id="IPR012292">
    <property type="entry name" value="Globin/Proto"/>
</dbReference>
<accession>A0A9W9DPY6</accession>
<evidence type="ECO:0000259" key="2">
    <source>
        <dbReference type="Pfam" id="PF11563"/>
    </source>
</evidence>
<reference evidence="3" key="2">
    <citation type="journal article" date="2023" name="Proc. Natl. Acad. Sci. U.S.A.">
        <title>A global phylogenomic analysis of the shiitake genus Lentinula.</title>
        <authorList>
            <person name="Sierra-Patev S."/>
            <person name="Min B."/>
            <person name="Naranjo-Ortiz M."/>
            <person name="Looney B."/>
            <person name="Konkel Z."/>
            <person name="Slot J.C."/>
            <person name="Sakamoto Y."/>
            <person name="Steenwyk J.L."/>
            <person name="Rokas A."/>
            <person name="Carro J."/>
            <person name="Camarero S."/>
            <person name="Ferreira P."/>
            <person name="Molpeceres G."/>
            <person name="Ruiz-Duenas F.J."/>
            <person name="Serrano A."/>
            <person name="Henrissat B."/>
            <person name="Drula E."/>
            <person name="Hughes K.W."/>
            <person name="Mata J.L."/>
            <person name="Ishikawa N.K."/>
            <person name="Vargas-Isla R."/>
            <person name="Ushijima S."/>
            <person name="Smith C.A."/>
            <person name="Donoghue J."/>
            <person name="Ahrendt S."/>
            <person name="Andreopoulos W."/>
            <person name="He G."/>
            <person name="LaButti K."/>
            <person name="Lipzen A."/>
            <person name="Ng V."/>
            <person name="Riley R."/>
            <person name="Sandor L."/>
            <person name="Barry K."/>
            <person name="Martinez A.T."/>
            <person name="Xiao Y."/>
            <person name="Gibbons J.G."/>
            <person name="Terashima K."/>
            <person name="Grigoriev I.V."/>
            <person name="Hibbett D."/>
        </authorList>
    </citation>
    <scope>NUCLEOTIDE SEQUENCE</scope>
    <source>
        <strain evidence="3">Sp2 HRB7682 ss15</strain>
    </source>
</reference>
<reference evidence="3" key="1">
    <citation type="submission" date="2022-08" db="EMBL/GenBank/DDBJ databases">
        <authorList>
            <consortium name="DOE Joint Genome Institute"/>
            <person name="Min B."/>
            <person name="Riley R."/>
            <person name="Sierra-Patev S."/>
            <person name="Naranjo-Ortiz M."/>
            <person name="Looney B."/>
            <person name="Konkel Z."/>
            <person name="Slot J.C."/>
            <person name="Sakamoto Y."/>
            <person name="Steenwyk J.L."/>
            <person name="Rokas A."/>
            <person name="Carro J."/>
            <person name="Camarero S."/>
            <person name="Ferreira P."/>
            <person name="Molpeceres G."/>
            <person name="Ruiz-Duenas F.J."/>
            <person name="Serrano A."/>
            <person name="Henrissat B."/>
            <person name="Drula E."/>
            <person name="Hughes K.W."/>
            <person name="Mata J.L."/>
            <person name="Ishikawa N.K."/>
            <person name="Vargas-Isla R."/>
            <person name="Ushijima S."/>
            <person name="Smith C.A."/>
            <person name="Ahrendt S."/>
            <person name="Andreopoulos W."/>
            <person name="He G."/>
            <person name="Labutti K."/>
            <person name="Lipzen A."/>
            <person name="Ng V."/>
            <person name="Sandor L."/>
            <person name="Barry K."/>
            <person name="Martinez A.T."/>
            <person name="Xiao Y."/>
            <person name="Gibbons J.G."/>
            <person name="Terashima K."/>
            <person name="Hibbett D.S."/>
            <person name="Grigoriev I.V."/>
        </authorList>
    </citation>
    <scope>NUCLEOTIDE SEQUENCE</scope>
    <source>
        <strain evidence="3">Sp2 HRB7682 ss15</strain>
    </source>
</reference>
<feature type="compositionally biased region" description="Low complexity" evidence="1">
    <location>
        <begin position="58"/>
        <end position="75"/>
    </location>
</feature>
<name>A0A9W9DPY6_9AGAR</name>
<dbReference type="EMBL" id="JANVFS010000015">
    <property type="protein sequence ID" value="KAJ4480715.1"/>
    <property type="molecule type" value="Genomic_DNA"/>
</dbReference>
<comment type="caution">
    <text evidence="3">The sequence shown here is derived from an EMBL/GenBank/DDBJ whole genome shotgun (WGS) entry which is preliminary data.</text>
</comment>
<dbReference type="PANTHER" id="PTHR42071:SF1">
    <property type="entry name" value="GLOBIN-SENSOR DOMAIN-CONTAINING PROTEIN"/>
    <property type="match status" value="1"/>
</dbReference>
<gene>
    <name evidence="3" type="ORF">C8J55DRAFT_71020</name>
</gene>
<dbReference type="InterPro" id="IPR009050">
    <property type="entry name" value="Globin-like_sf"/>
</dbReference>
<dbReference type="GO" id="GO:0019825">
    <property type="term" value="F:oxygen binding"/>
    <property type="evidence" value="ECO:0007669"/>
    <property type="project" value="InterPro"/>
</dbReference>
<evidence type="ECO:0000313" key="4">
    <source>
        <dbReference type="Proteomes" id="UP001150238"/>
    </source>
</evidence>
<evidence type="ECO:0000313" key="3">
    <source>
        <dbReference type="EMBL" id="KAJ4480715.1"/>
    </source>
</evidence>
<feature type="domain" description="Globin-sensor" evidence="2">
    <location>
        <begin position="93"/>
        <end position="279"/>
    </location>
</feature>